<dbReference type="RefSeq" id="WP_176108788.1">
    <property type="nucleotide sequence ID" value="NZ_JAALDK010000001.1"/>
</dbReference>
<dbReference type="EMBL" id="JAALDK010000001">
    <property type="protein sequence ID" value="NUY02420.1"/>
    <property type="molecule type" value="Genomic_DNA"/>
</dbReference>
<accession>A0A7Y6N1D5</accession>
<organism evidence="1 2">
    <name type="scientific">Paraburkholderia youngii</name>
    <dbReference type="NCBI Taxonomy" id="2782701"/>
    <lineage>
        <taxon>Bacteria</taxon>
        <taxon>Pseudomonadati</taxon>
        <taxon>Pseudomonadota</taxon>
        <taxon>Betaproteobacteria</taxon>
        <taxon>Burkholderiales</taxon>
        <taxon>Burkholderiaceae</taxon>
        <taxon>Paraburkholderia</taxon>
    </lineage>
</organism>
<reference evidence="1 2" key="1">
    <citation type="submission" date="2020-02" db="EMBL/GenBank/DDBJ databases">
        <title>Paraburkholderia simonii sp. nov. and Paraburkholderia youngii sp. nov. Brazilian and Mexican Mimosa-associated rhizobia.</title>
        <authorList>
            <person name="Mavima L."/>
            <person name="Beukes C.W."/>
            <person name="Chan W.Y."/>
            <person name="Palmer M."/>
            <person name="De Meyer S.E."/>
            <person name="James E.K."/>
            <person name="Venter S.N."/>
            <person name="Steenkamp E.T."/>
        </authorList>
    </citation>
    <scope>NUCLEOTIDE SEQUENCE [LARGE SCALE GENOMIC DNA]</scope>
    <source>
        <strain evidence="1 2">JPY169</strain>
    </source>
</reference>
<dbReference type="GeneID" id="301103128"/>
<name>A0A7Y6N1D5_9BURK</name>
<sequence>MKQVKYTEEVTSAHRGWLRRLLSAHEIAALLMLACGPVDSTAATADFLALQEVGLVSMVNERFSLTDAGSTYLHLLRERR</sequence>
<gene>
    <name evidence="1" type="ORF">G5S42_22560</name>
</gene>
<protein>
    <submittedName>
        <fullName evidence="1">Uncharacterized protein</fullName>
    </submittedName>
</protein>
<dbReference type="AlphaFoldDB" id="A0A7Y6N1D5"/>
<evidence type="ECO:0000313" key="2">
    <source>
        <dbReference type="Proteomes" id="UP000594380"/>
    </source>
</evidence>
<comment type="caution">
    <text evidence="1">The sequence shown here is derived from an EMBL/GenBank/DDBJ whole genome shotgun (WGS) entry which is preliminary data.</text>
</comment>
<evidence type="ECO:0000313" key="1">
    <source>
        <dbReference type="EMBL" id="NUY02420.1"/>
    </source>
</evidence>
<dbReference type="Proteomes" id="UP000594380">
    <property type="component" value="Unassembled WGS sequence"/>
</dbReference>
<proteinExistence type="predicted"/>